<dbReference type="InterPro" id="IPR050498">
    <property type="entry name" value="Ycf3"/>
</dbReference>
<sequence length="376" mass="43378">MAEQKFDEGLIHWAQRDYSEALKYFNDAIRIYPRLEEGYLYRADCRAALNDNEGAIQDYILYLNWFPENREALFSYSELNYRQGHYEQARDGFLRLKKLPGGVTNRVYYRQKANEEGVEGIFTTQTNDRSFLDNYLGLTYRGTGQLDKAISYFDSALFVQPENSDYLTNRAVTYLAMGMRTKAEQELRNVLIIDPGHTIAKNTLAMMIDEEGDSRKAIEFYSEAIADNPNSPHAYRSRGRARLLTGANEAALKDFNEAIELDPDEPTTWLNRGIVLMRLRFYEEAFADFSRAIELRPNMASAYLNRGNVLYQLEEYGNALNDYEVALMYQKDYPLAHYHKGITLYNLGRLDEACKELTKATGLSVAAEARRRICPE</sequence>
<accession>A0A9X1HQI0</accession>
<reference evidence="5" key="1">
    <citation type="submission" date="2021-09" db="EMBL/GenBank/DDBJ databases">
        <title>Fulvivirga sp. isolated from coastal sediment.</title>
        <authorList>
            <person name="Yu H."/>
        </authorList>
    </citation>
    <scope>NUCLEOTIDE SEQUENCE</scope>
    <source>
        <strain evidence="5">1062</strain>
    </source>
</reference>
<organism evidence="5 7">
    <name type="scientific">Fulvivirga sedimenti</name>
    <dbReference type="NCBI Taxonomy" id="2879465"/>
    <lineage>
        <taxon>Bacteria</taxon>
        <taxon>Pseudomonadati</taxon>
        <taxon>Bacteroidota</taxon>
        <taxon>Cytophagia</taxon>
        <taxon>Cytophagales</taxon>
        <taxon>Fulvivirgaceae</taxon>
        <taxon>Fulvivirga</taxon>
    </lineage>
</organism>
<dbReference type="InterPro" id="IPR011990">
    <property type="entry name" value="TPR-like_helical_dom_sf"/>
</dbReference>
<proteinExistence type="predicted"/>
<gene>
    <name evidence="4" type="ORF">LDX50_08405</name>
    <name evidence="5" type="ORF">LDX50_14375</name>
    <name evidence="6" type="ORF">LDX50_20095</name>
</gene>
<dbReference type="Pfam" id="PF13432">
    <property type="entry name" value="TPR_16"/>
    <property type="match status" value="2"/>
</dbReference>
<evidence type="ECO:0000256" key="3">
    <source>
        <dbReference type="PROSITE-ProRule" id="PRU00339"/>
    </source>
</evidence>
<dbReference type="Proteomes" id="UP001139409">
    <property type="component" value="Unassembled WGS sequence"/>
</dbReference>
<dbReference type="EMBL" id="JAIXNE010000004">
    <property type="protein sequence ID" value="MCA6077193.1"/>
    <property type="molecule type" value="Genomic_DNA"/>
</dbReference>
<protein>
    <submittedName>
        <fullName evidence="5">Tetratricopeptide repeat protein</fullName>
    </submittedName>
</protein>
<dbReference type="EMBL" id="JAIXNE010000003">
    <property type="protein sequence ID" value="MCA6076065.1"/>
    <property type="molecule type" value="Genomic_DNA"/>
</dbReference>
<feature type="repeat" description="TPR" evidence="3">
    <location>
        <begin position="130"/>
        <end position="163"/>
    </location>
</feature>
<dbReference type="PROSITE" id="PS50005">
    <property type="entry name" value="TPR"/>
    <property type="match status" value="6"/>
</dbReference>
<feature type="repeat" description="TPR" evidence="3">
    <location>
        <begin position="198"/>
        <end position="231"/>
    </location>
</feature>
<evidence type="ECO:0000313" key="5">
    <source>
        <dbReference type="EMBL" id="MCA6076065.1"/>
    </source>
</evidence>
<evidence type="ECO:0000256" key="2">
    <source>
        <dbReference type="ARBA" id="ARBA00022803"/>
    </source>
</evidence>
<dbReference type="SUPFAM" id="SSF48452">
    <property type="entry name" value="TPR-like"/>
    <property type="match status" value="1"/>
</dbReference>
<dbReference type="AlphaFoldDB" id="A0A9X1HQI0"/>
<dbReference type="SMART" id="SM00028">
    <property type="entry name" value="TPR"/>
    <property type="match status" value="9"/>
</dbReference>
<comment type="caution">
    <text evidence="5">The sequence shown here is derived from an EMBL/GenBank/DDBJ whole genome shotgun (WGS) entry which is preliminary data.</text>
</comment>
<feature type="repeat" description="TPR" evidence="3">
    <location>
        <begin position="2"/>
        <end position="35"/>
    </location>
</feature>
<dbReference type="PANTHER" id="PTHR44858">
    <property type="entry name" value="TETRATRICOPEPTIDE REPEAT PROTEIN 6"/>
    <property type="match status" value="1"/>
</dbReference>
<keyword evidence="7" id="KW-1185">Reference proteome</keyword>
<dbReference type="RefSeq" id="WP_225697998.1">
    <property type="nucleotide sequence ID" value="NZ_JAIXNE010000002.1"/>
</dbReference>
<feature type="repeat" description="TPR" evidence="3">
    <location>
        <begin position="300"/>
        <end position="333"/>
    </location>
</feature>
<name>A0A9X1HQI0_9BACT</name>
<keyword evidence="2 3" id="KW-0802">TPR repeat</keyword>
<dbReference type="Pfam" id="PF13181">
    <property type="entry name" value="TPR_8"/>
    <property type="match status" value="1"/>
</dbReference>
<dbReference type="InterPro" id="IPR019734">
    <property type="entry name" value="TPR_rpt"/>
</dbReference>
<dbReference type="Gene3D" id="1.25.40.10">
    <property type="entry name" value="Tetratricopeptide repeat domain"/>
    <property type="match status" value="4"/>
</dbReference>
<evidence type="ECO:0000313" key="6">
    <source>
        <dbReference type="EMBL" id="MCA6077193.1"/>
    </source>
</evidence>
<keyword evidence="1" id="KW-0677">Repeat</keyword>
<dbReference type="PROSITE" id="PS50293">
    <property type="entry name" value="TPR_REGION"/>
    <property type="match status" value="1"/>
</dbReference>
<evidence type="ECO:0000256" key="1">
    <source>
        <dbReference type="ARBA" id="ARBA00022737"/>
    </source>
</evidence>
<evidence type="ECO:0000313" key="7">
    <source>
        <dbReference type="Proteomes" id="UP001139409"/>
    </source>
</evidence>
<dbReference type="EMBL" id="JAIXNE010000002">
    <property type="protein sequence ID" value="MCA6074888.1"/>
    <property type="molecule type" value="Genomic_DNA"/>
</dbReference>
<dbReference type="Pfam" id="PF13414">
    <property type="entry name" value="TPR_11"/>
    <property type="match status" value="2"/>
</dbReference>
<evidence type="ECO:0000313" key="4">
    <source>
        <dbReference type="EMBL" id="MCA6074888.1"/>
    </source>
</evidence>
<feature type="repeat" description="TPR" evidence="3">
    <location>
        <begin position="266"/>
        <end position="299"/>
    </location>
</feature>
<dbReference type="PANTHER" id="PTHR44858:SF1">
    <property type="entry name" value="UDP-N-ACETYLGLUCOSAMINE--PEPTIDE N-ACETYLGLUCOSAMINYLTRANSFERASE SPINDLY-RELATED"/>
    <property type="match status" value="1"/>
</dbReference>
<feature type="repeat" description="TPR" evidence="3">
    <location>
        <begin position="232"/>
        <end position="265"/>
    </location>
</feature>